<dbReference type="SUPFAM" id="SSF52540">
    <property type="entry name" value="P-loop containing nucleoside triphosphate hydrolases"/>
    <property type="match status" value="1"/>
</dbReference>
<protein>
    <submittedName>
        <fullName evidence="9">ABC transporter ATP-binding protein</fullName>
    </submittedName>
</protein>
<dbReference type="InterPro" id="IPR027417">
    <property type="entry name" value="P-loop_NTPase"/>
</dbReference>
<evidence type="ECO:0000313" key="10">
    <source>
        <dbReference type="Proteomes" id="UP000832011"/>
    </source>
</evidence>
<keyword evidence="7" id="KW-0472">Membrane</keyword>
<keyword evidence="6 9" id="KW-0067">ATP-binding</keyword>
<dbReference type="EMBL" id="CP091511">
    <property type="protein sequence ID" value="UOO88141.1"/>
    <property type="molecule type" value="Genomic_DNA"/>
</dbReference>
<dbReference type="PANTHER" id="PTHR42788:SF7">
    <property type="entry name" value="NITRATE ABC TRANSPORTER ATP-BINDING PROTEIN"/>
    <property type="match status" value="1"/>
</dbReference>
<evidence type="ECO:0000256" key="4">
    <source>
        <dbReference type="ARBA" id="ARBA00022475"/>
    </source>
</evidence>
<feature type="domain" description="ABC transporter" evidence="8">
    <location>
        <begin position="2"/>
        <end position="249"/>
    </location>
</feature>
<dbReference type="GO" id="GO:0005524">
    <property type="term" value="F:ATP binding"/>
    <property type="evidence" value="ECO:0007669"/>
    <property type="project" value="UniProtKB-KW"/>
</dbReference>
<evidence type="ECO:0000259" key="8">
    <source>
        <dbReference type="PROSITE" id="PS50893"/>
    </source>
</evidence>
<comment type="similarity">
    <text evidence="2">Belongs to the ABC transporter superfamily.</text>
</comment>
<evidence type="ECO:0000256" key="5">
    <source>
        <dbReference type="ARBA" id="ARBA00022741"/>
    </source>
</evidence>
<dbReference type="PANTHER" id="PTHR42788">
    <property type="entry name" value="TAURINE IMPORT ATP-BINDING PROTEIN-RELATED"/>
    <property type="match status" value="1"/>
</dbReference>
<gene>
    <name evidence="9" type="ORF">LVJ82_11655</name>
</gene>
<keyword evidence="10" id="KW-1185">Reference proteome</keyword>
<keyword evidence="3" id="KW-0813">Transport</keyword>
<keyword evidence="4" id="KW-1003">Cell membrane</keyword>
<dbReference type="InterPro" id="IPR050166">
    <property type="entry name" value="ABC_transporter_ATP-bind"/>
</dbReference>
<evidence type="ECO:0000256" key="6">
    <source>
        <dbReference type="ARBA" id="ARBA00022840"/>
    </source>
</evidence>
<dbReference type="PROSITE" id="PS00211">
    <property type="entry name" value="ABC_TRANSPORTER_1"/>
    <property type="match status" value="1"/>
</dbReference>
<dbReference type="SMART" id="SM00382">
    <property type="entry name" value="AAA"/>
    <property type="match status" value="1"/>
</dbReference>
<reference evidence="9 10" key="1">
    <citation type="journal article" date="2022" name="Res Sq">
        <title>Evolution of multicellular longitudinally dividing oral cavity symbionts (Neisseriaceae).</title>
        <authorList>
            <person name="Nyongesa S."/>
            <person name="Weber P."/>
            <person name="Bernet E."/>
            <person name="Pullido F."/>
            <person name="Nieckarz M."/>
            <person name="Delaby M."/>
            <person name="Nieves C."/>
            <person name="Viehboeck T."/>
            <person name="Krause N."/>
            <person name="Rivera-Millot A."/>
            <person name="Nakamura A."/>
            <person name="Vischer N."/>
            <person name="VanNieuwenhze M."/>
            <person name="Brun Y."/>
            <person name="Cava F."/>
            <person name="Bulgheresi S."/>
            <person name="Veyrier F."/>
        </authorList>
    </citation>
    <scope>NUCLEOTIDE SEQUENCE [LARGE SCALE GENOMIC DNA]</scope>
    <source>
        <strain evidence="9 10">SN4</strain>
    </source>
</reference>
<dbReference type="Gene3D" id="3.40.50.300">
    <property type="entry name" value="P-loop containing nucleotide triphosphate hydrolases"/>
    <property type="match status" value="1"/>
</dbReference>
<dbReference type="InterPro" id="IPR003439">
    <property type="entry name" value="ABC_transporter-like_ATP-bd"/>
</dbReference>
<evidence type="ECO:0000313" key="9">
    <source>
        <dbReference type="EMBL" id="UOO88141.1"/>
    </source>
</evidence>
<sequence>MMQAKDLRLTFNPGTPVENPALRGMSLSINEGEFVTVIGSNGAGKSTFLNSISGDLLVDTGSITIDGQDVTRLPAYKRAHLVARVFQDPMAGTCEALTIEENMALALNRGSKRGLKLALDKDKRELFREKLSILQLGLENRLPDRMGLLSGGQRQAVSLLMAAMQPSKILLLDEHTAALDPKTAAFVLELTDKIITENKLTAMMVTHSMRQALDHGHRTVMLHQGRVIFDVAGEKRASMDEAGLISLFHQTSGEKLSDDALLLS</sequence>
<dbReference type="InterPro" id="IPR017871">
    <property type="entry name" value="ABC_transporter-like_CS"/>
</dbReference>
<dbReference type="Pfam" id="PF00005">
    <property type="entry name" value="ABC_tran"/>
    <property type="match status" value="1"/>
</dbReference>
<evidence type="ECO:0000256" key="1">
    <source>
        <dbReference type="ARBA" id="ARBA00004202"/>
    </source>
</evidence>
<comment type="subcellular location">
    <subcellularLocation>
        <location evidence="1">Cell membrane</location>
        <topology evidence="1">Peripheral membrane protein</topology>
    </subcellularLocation>
</comment>
<accession>A0ABY4DX95</accession>
<keyword evidence="5" id="KW-0547">Nucleotide-binding</keyword>
<evidence type="ECO:0000256" key="2">
    <source>
        <dbReference type="ARBA" id="ARBA00005417"/>
    </source>
</evidence>
<evidence type="ECO:0000256" key="7">
    <source>
        <dbReference type="ARBA" id="ARBA00023136"/>
    </source>
</evidence>
<name>A0ABY4DX95_9NEIS</name>
<evidence type="ECO:0000256" key="3">
    <source>
        <dbReference type="ARBA" id="ARBA00022448"/>
    </source>
</evidence>
<organism evidence="9 10">
    <name type="scientific">Vitreoscilla massiliensis</name>
    <dbReference type="NCBI Taxonomy" id="1689272"/>
    <lineage>
        <taxon>Bacteria</taxon>
        <taxon>Pseudomonadati</taxon>
        <taxon>Pseudomonadota</taxon>
        <taxon>Betaproteobacteria</taxon>
        <taxon>Neisseriales</taxon>
        <taxon>Neisseriaceae</taxon>
        <taxon>Vitreoscilla</taxon>
    </lineage>
</organism>
<dbReference type="PROSITE" id="PS50893">
    <property type="entry name" value="ABC_TRANSPORTER_2"/>
    <property type="match status" value="1"/>
</dbReference>
<proteinExistence type="inferred from homology"/>
<dbReference type="InterPro" id="IPR003593">
    <property type="entry name" value="AAA+_ATPase"/>
</dbReference>
<dbReference type="RefSeq" id="WP_058356424.1">
    <property type="nucleotide sequence ID" value="NZ_CABKVG010000009.1"/>
</dbReference>
<dbReference type="Proteomes" id="UP000832011">
    <property type="component" value="Chromosome"/>
</dbReference>